<gene>
    <name evidence="1" type="ORF">RRG08_020883</name>
</gene>
<keyword evidence="2" id="KW-1185">Reference proteome</keyword>
<dbReference type="Proteomes" id="UP001283361">
    <property type="component" value="Unassembled WGS sequence"/>
</dbReference>
<dbReference type="EMBL" id="JAWDGP010007534">
    <property type="protein sequence ID" value="KAK3714627.1"/>
    <property type="molecule type" value="Genomic_DNA"/>
</dbReference>
<accession>A0AAE0XUW8</accession>
<comment type="caution">
    <text evidence="1">The sequence shown here is derived from an EMBL/GenBank/DDBJ whole genome shotgun (WGS) entry which is preliminary data.</text>
</comment>
<evidence type="ECO:0000313" key="1">
    <source>
        <dbReference type="EMBL" id="KAK3714627.1"/>
    </source>
</evidence>
<reference evidence="1" key="1">
    <citation type="journal article" date="2023" name="G3 (Bethesda)">
        <title>A reference genome for the long-term kleptoplast-retaining sea slug Elysia crispata morphotype clarki.</title>
        <authorList>
            <person name="Eastman K.E."/>
            <person name="Pendleton A.L."/>
            <person name="Shaikh M.A."/>
            <person name="Suttiyut T."/>
            <person name="Ogas R."/>
            <person name="Tomko P."/>
            <person name="Gavelis G."/>
            <person name="Widhalm J.R."/>
            <person name="Wisecaver J.H."/>
        </authorList>
    </citation>
    <scope>NUCLEOTIDE SEQUENCE</scope>
    <source>
        <strain evidence="1">ECLA1</strain>
    </source>
</reference>
<sequence>MTARISFTASFRAAEIFSLFPTIVRPALMARSAASLTADMMAWRRRREQIKKMVIDIFRSRETLSTHLKALGVSLTNGPLANRIAQRLLNLIRLLQ</sequence>
<proteinExistence type="predicted"/>
<evidence type="ECO:0000313" key="2">
    <source>
        <dbReference type="Proteomes" id="UP001283361"/>
    </source>
</evidence>
<organism evidence="1 2">
    <name type="scientific">Elysia crispata</name>
    <name type="common">lettuce slug</name>
    <dbReference type="NCBI Taxonomy" id="231223"/>
    <lineage>
        <taxon>Eukaryota</taxon>
        <taxon>Metazoa</taxon>
        <taxon>Spiralia</taxon>
        <taxon>Lophotrochozoa</taxon>
        <taxon>Mollusca</taxon>
        <taxon>Gastropoda</taxon>
        <taxon>Heterobranchia</taxon>
        <taxon>Euthyneura</taxon>
        <taxon>Panpulmonata</taxon>
        <taxon>Sacoglossa</taxon>
        <taxon>Placobranchoidea</taxon>
        <taxon>Plakobranchidae</taxon>
        <taxon>Elysia</taxon>
    </lineage>
</organism>
<protein>
    <submittedName>
        <fullName evidence="1">Uncharacterized protein</fullName>
    </submittedName>
</protein>
<dbReference type="AlphaFoldDB" id="A0AAE0XUW8"/>
<name>A0AAE0XUW8_9GAST</name>